<protein>
    <submittedName>
        <fullName evidence="2">Uncharacterized protein</fullName>
    </submittedName>
</protein>
<feature type="transmembrane region" description="Helical" evidence="1">
    <location>
        <begin position="38"/>
        <end position="56"/>
    </location>
</feature>
<feature type="transmembrane region" description="Helical" evidence="1">
    <location>
        <begin position="6"/>
        <end position="26"/>
    </location>
</feature>
<sequence>MLPMGTIMTGCMITGLLFATRLPVLRTLQKLPAWFKKTIAFVVFAAGSWNVFWYAMRHLSEFWGVAALISGCLMLLTSAYIFNAKCLPGVLQKMRPGVLFLLLCCAVSYGVTIYRL</sequence>
<gene>
    <name evidence="2" type="ORF">SAMN05421760_101325</name>
</gene>
<organism evidence="2 3">
    <name type="scientific">Neptunomonas antarctica</name>
    <dbReference type="NCBI Taxonomy" id="619304"/>
    <lineage>
        <taxon>Bacteria</taxon>
        <taxon>Pseudomonadati</taxon>
        <taxon>Pseudomonadota</taxon>
        <taxon>Gammaproteobacteria</taxon>
        <taxon>Oceanospirillales</taxon>
        <taxon>Oceanospirillaceae</taxon>
        <taxon>Neptunomonas</taxon>
    </lineage>
</organism>
<dbReference type="EMBL" id="FTOE01000001">
    <property type="protein sequence ID" value="SIS42089.1"/>
    <property type="molecule type" value="Genomic_DNA"/>
</dbReference>
<dbReference type="RefSeq" id="WP_054342537.1">
    <property type="nucleotide sequence ID" value="NZ_FTOE01000001.1"/>
</dbReference>
<keyword evidence="1" id="KW-1133">Transmembrane helix</keyword>
<keyword evidence="1" id="KW-0472">Membrane</keyword>
<keyword evidence="1" id="KW-0812">Transmembrane</keyword>
<proteinExistence type="predicted"/>
<name>A0A1N7IYE6_9GAMM</name>
<keyword evidence="3" id="KW-1185">Reference proteome</keyword>
<dbReference type="STRING" id="619304.SAMN05421760_101325"/>
<dbReference type="AlphaFoldDB" id="A0A1N7IYE6"/>
<evidence type="ECO:0000313" key="3">
    <source>
        <dbReference type="Proteomes" id="UP000185999"/>
    </source>
</evidence>
<evidence type="ECO:0000313" key="2">
    <source>
        <dbReference type="EMBL" id="SIS42089.1"/>
    </source>
</evidence>
<accession>A0A1N7IYE6</accession>
<evidence type="ECO:0000256" key="1">
    <source>
        <dbReference type="SAM" id="Phobius"/>
    </source>
</evidence>
<feature type="transmembrane region" description="Helical" evidence="1">
    <location>
        <begin position="62"/>
        <end position="82"/>
    </location>
</feature>
<feature type="transmembrane region" description="Helical" evidence="1">
    <location>
        <begin position="94"/>
        <end position="114"/>
    </location>
</feature>
<dbReference type="OrthoDB" id="6107403at2"/>
<dbReference type="Proteomes" id="UP000185999">
    <property type="component" value="Unassembled WGS sequence"/>
</dbReference>
<reference evidence="3" key="1">
    <citation type="submission" date="2017-01" db="EMBL/GenBank/DDBJ databases">
        <authorList>
            <person name="Varghese N."/>
            <person name="Submissions S."/>
        </authorList>
    </citation>
    <scope>NUCLEOTIDE SEQUENCE [LARGE SCALE GENOMIC DNA]</scope>
    <source>
        <strain evidence="3">DSM 22306</strain>
    </source>
</reference>